<evidence type="ECO:0000313" key="1">
    <source>
        <dbReference type="EMBL" id="KAI3829726.1"/>
    </source>
</evidence>
<evidence type="ECO:0000313" key="2">
    <source>
        <dbReference type="Proteomes" id="UP001056120"/>
    </source>
</evidence>
<organism evidence="1 2">
    <name type="scientific">Smallanthus sonchifolius</name>
    <dbReference type="NCBI Taxonomy" id="185202"/>
    <lineage>
        <taxon>Eukaryota</taxon>
        <taxon>Viridiplantae</taxon>
        <taxon>Streptophyta</taxon>
        <taxon>Embryophyta</taxon>
        <taxon>Tracheophyta</taxon>
        <taxon>Spermatophyta</taxon>
        <taxon>Magnoliopsida</taxon>
        <taxon>eudicotyledons</taxon>
        <taxon>Gunneridae</taxon>
        <taxon>Pentapetalae</taxon>
        <taxon>asterids</taxon>
        <taxon>campanulids</taxon>
        <taxon>Asterales</taxon>
        <taxon>Asteraceae</taxon>
        <taxon>Asteroideae</taxon>
        <taxon>Heliantheae alliance</taxon>
        <taxon>Millerieae</taxon>
        <taxon>Smallanthus</taxon>
    </lineage>
</organism>
<protein>
    <submittedName>
        <fullName evidence="1">Uncharacterized protein</fullName>
    </submittedName>
</protein>
<keyword evidence="2" id="KW-1185">Reference proteome</keyword>
<reference evidence="1 2" key="2">
    <citation type="journal article" date="2022" name="Mol. Ecol. Resour.">
        <title>The genomes of chicory, endive, great burdock and yacon provide insights into Asteraceae paleo-polyploidization history and plant inulin production.</title>
        <authorList>
            <person name="Fan W."/>
            <person name="Wang S."/>
            <person name="Wang H."/>
            <person name="Wang A."/>
            <person name="Jiang F."/>
            <person name="Liu H."/>
            <person name="Zhao H."/>
            <person name="Xu D."/>
            <person name="Zhang Y."/>
        </authorList>
    </citation>
    <scope>NUCLEOTIDE SEQUENCE [LARGE SCALE GENOMIC DNA]</scope>
    <source>
        <strain evidence="2">cv. Yunnan</strain>
        <tissue evidence="1">Leaves</tissue>
    </source>
</reference>
<proteinExistence type="predicted"/>
<gene>
    <name evidence="1" type="ORF">L1987_03854</name>
</gene>
<reference evidence="2" key="1">
    <citation type="journal article" date="2022" name="Mol. Ecol. Resour.">
        <title>The genomes of chicory, endive, great burdock and yacon provide insights into Asteraceae palaeo-polyploidization history and plant inulin production.</title>
        <authorList>
            <person name="Fan W."/>
            <person name="Wang S."/>
            <person name="Wang H."/>
            <person name="Wang A."/>
            <person name="Jiang F."/>
            <person name="Liu H."/>
            <person name="Zhao H."/>
            <person name="Xu D."/>
            <person name="Zhang Y."/>
        </authorList>
    </citation>
    <scope>NUCLEOTIDE SEQUENCE [LARGE SCALE GENOMIC DNA]</scope>
    <source>
        <strain evidence="2">cv. Yunnan</strain>
    </source>
</reference>
<name>A0ACB9KBP4_9ASTR</name>
<comment type="caution">
    <text evidence="1">The sequence shown here is derived from an EMBL/GenBank/DDBJ whole genome shotgun (WGS) entry which is preliminary data.</text>
</comment>
<dbReference type="EMBL" id="CM042018">
    <property type="protein sequence ID" value="KAI3829726.1"/>
    <property type="molecule type" value="Genomic_DNA"/>
</dbReference>
<accession>A0ACB9KBP4</accession>
<dbReference type="Proteomes" id="UP001056120">
    <property type="component" value="Linkage Group LG01"/>
</dbReference>
<sequence>MPPLIHQRNCSRHETCRREPLIASAVEDFDLRLRCQVSSLKGTEQEVAAEASGSGPSSMSSGSEGSVNPHKSLKSYLHCAIAPLCSSNSAKVHKDYAPICMEVSEIGAVLV</sequence>